<feature type="transmembrane region" description="Helical" evidence="7">
    <location>
        <begin position="64"/>
        <end position="87"/>
    </location>
</feature>
<dbReference type="Gene3D" id="1.20.144.10">
    <property type="entry name" value="Phosphatidic acid phosphatase type 2/haloperoxidase"/>
    <property type="match status" value="1"/>
</dbReference>
<dbReference type="GO" id="GO:0005886">
    <property type="term" value="C:plasma membrane"/>
    <property type="evidence" value="ECO:0007669"/>
    <property type="project" value="UniProtKB-SubCell"/>
</dbReference>
<feature type="domain" description="VTT" evidence="8">
    <location>
        <begin position="42"/>
        <end position="165"/>
    </location>
</feature>
<dbReference type="PANTHER" id="PTHR30353">
    <property type="entry name" value="INNER MEMBRANE PROTEIN DEDA-RELATED"/>
    <property type="match status" value="1"/>
</dbReference>
<keyword evidence="11" id="KW-1185">Reference proteome</keyword>
<keyword evidence="6 7" id="KW-0472">Membrane</keyword>
<evidence type="ECO:0000256" key="5">
    <source>
        <dbReference type="ARBA" id="ARBA00022989"/>
    </source>
</evidence>
<feature type="transmembrane region" description="Helical" evidence="7">
    <location>
        <begin position="425"/>
        <end position="444"/>
    </location>
</feature>
<keyword evidence="4 7" id="KW-0812">Transmembrane</keyword>
<dbReference type="Proteomes" id="UP000255297">
    <property type="component" value="Unassembled WGS sequence"/>
</dbReference>
<dbReference type="SUPFAM" id="SSF48317">
    <property type="entry name" value="Acid phosphatase/Vanadium-dependent haloperoxidase"/>
    <property type="match status" value="1"/>
</dbReference>
<evidence type="ECO:0000256" key="7">
    <source>
        <dbReference type="SAM" id="Phobius"/>
    </source>
</evidence>
<feature type="transmembrane region" description="Helical" evidence="7">
    <location>
        <begin position="120"/>
        <end position="139"/>
    </location>
</feature>
<comment type="subcellular location">
    <subcellularLocation>
        <location evidence="1">Cell membrane</location>
        <topology evidence="1">Multi-pass membrane protein</topology>
    </subcellularLocation>
</comment>
<evidence type="ECO:0000256" key="6">
    <source>
        <dbReference type="ARBA" id="ARBA00023136"/>
    </source>
</evidence>
<evidence type="ECO:0000313" key="10">
    <source>
        <dbReference type="EMBL" id="STY29396.1"/>
    </source>
</evidence>
<reference evidence="10 11" key="1">
    <citation type="submission" date="2018-06" db="EMBL/GenBank/DDBJ databases">
        <authorList>
            <consortium name="Pathogen Informatics"/>
            <person name="Doyle S."/>
        </authorList>
    </citation>
    <scope>NUCLEOTIDE SEQUENCE [LARGE SCALE GENOMIC DNA]</scope>
    <source>
        <strain evidence="10 11">NCTC11532</strain>
    </source>
</reference>
<evidence type="ECO:0000256" key="4">
    <source>
        <dbReference type="ARBA" id="ARBA00022692"/>
    </source>
</evidence>
<feature type="domain" description="LssY-like C-terminal" evidence="9">
    <location>
        <begin position="507"/>
        <end position="620"/>
    </location>
</feature>
<dbReference type="PANTHER" id="PTHR30353:SF15">
    <property type="entry name" value="INNER MEMBRANE PROTEIN YABI"/>
    <property type="match status" value="1"/>
</dbReference>
<dbReference type="InterPro" id="IPR032816">
    <property type="entry name" value="VTT_dom"/>
</dbReference>
<comment type="similarity">
    <text evidence="2">Belongs to the DedA family.</text>
</comment>
<sequence>MNLFVDYVQPLTNWLQQNPHWALFITFTVSLTESLAIIGSIVPGSVTMTAIGILAGTGIMRIDLTLAAAILGAVAGDSLSYLLGYYYSDRLTEIWPFSKYPKWIQYGKDFFKTHGGKSVLIGRFVGPLRSIIPVIAGIMHMKQWRFFLANFLSAIGWSILYVMPGVVIGAAGHELSTESATRLFILILILLAGIWLLSLFIKWMIKILNSFSRIYLHRFWLKLKNNKYGLYLYNAVTPNDETNHYPTASFVLISLTCFILFLILLLLTAATNCLAGINTPMHLLLQSLNTPTFKLFFIFCTQLTSTTTIFSLFITCVFWFFYHKNRQTIIFLCSLLLTSSVIALSLTYLVHSPRPPGILVLMPGSSFPAANLLIATAFYGFLLFYISNTYTVFRGMAKSFVYSILSLSGLASLYLGDYWLTDVVASYLLGTAICLTHGLIYRKLNFPIQKTIHPSLFIFISLMVILLSSVTATYINFKNLAYNHTPYYKQITLSEKSWWEQEKPILPIYQLSRVGKRIGFLNIQFAGNLDALQKVLEENGWKTHDVSFYANLLMRMNKQSNSIKLPLLTQLYDNKAPMLIMTYNDPKTNLILEFRIWESSYNLQNLNQPLWIGSIHPSKQLNKQKDNIGYFPNLINPVNYMFPIKNSFLVKQIKFPDSMIKPTIYPTQPFLTLIKIK</sequence>
<dbReference type="RefSeq" id="WP_031565618.1">
    <property type="nucleotide sequence ID" value="NZ_CAAAIS010000003.1"/>
</dbReference>
<proteinExistence type="inferred from homology"/>
<evidence type="ECO:0000259" key="9">
    <source>
        <dbReference type="Pfam" id="PF14067"/>
    </source>
</evidence>
<dbReference type="Pfam" id="PF09335">
    <property type="entry name" value="VTT_dom"/>
    <property type="match status" value="1"/>
</dbReference>
<feature type="transmembrane region" description="Helical" evidence="7">
    <location>
        <begin position="250"/>
        <end position="275"/>
    </location>
</feature>
<organism evidence="10 11">
    <name type="scientific">Legionella wadsworthii</name>
    <dbReference type="NCBI Taxonomy" id="28088"/>
    <lineage>
        <taxon>Bacteria</taxon>
        <taxon>Pseudomonadati</taxon>
        <taxon>Pseudomonadota</taxon>
        <taxon>Gammaproteobacteria</taxon>
        <taxon>Legionellales</taxon>
        <taxon>Legionellaceae</taxon>
        <taxon>Legionella</taxon>
    </lineage>
</organism>
<evidence type="ECO:0000256" key="1">
    <source>
        <dbReference type="ARBA" id="ARBA00004651"/>
    </source>
</evidence>
<gene>
    <name evidence="10" type="primary">lssY</name>
    <name evidence="10" type="ORF">NCTC11532_01582</name>
</gene>
<dbReference type="InterPro" id="IPR025902">
    <property type="entry name" value="LssY-like-C_dom"/>
</dbReference>
<feature type="transmembrane region" description="Helical" evidence="7">
    <location>
        <begin position="369"/>
        <end position="387"/>
    </location>
</feature>
<evidence type="ECO:0000256" key="2">
    <source>
        <dbReference type="ARBA" id="ARBA00010792"/>
    </source>
</evidence>
<accession>A0A378LR50</accession>
<dbReference type="EMBL" id="UGPB01000001">
    <property type="protein sequence ID" value="STY29396.1"/>
    <property type="molecule type" value="Genomic_DNA"/>
</dbReference>
<protein>
    <submittedName>
        <fullName evidence="10">Legionella secretion system protein Y</fullName>
    </submittedName>
</protein>
<evidence type="ECO:0000259" key="8">
    <source>
        <dbReference type="Pfam" id="PF09335"/>
    </source>
</evidence>
<evidence type="ECO:0000256" key="3">
    <source>
        <dbReference type="ARBA" id="ARBA00022475"/>
    </source>
</evidence>
<keyword evidence="3" id="KW-1003">Cell membrane</keyword>
<dbReference type="OrthoDB" id="9780918at2"/>
<dbReference type="STRING" id="1122170.GCA_000701265_00905"/>
<evidence type="ECO:0000313" key="11">
    <source>
        <dbReference type="Proteomes" id="UP000255297"/>
    </source>
</evidence>
<name>A0A378LR50_9GAMM</name>
<feature type="transmembrane region" description="Helical" evidence="7">
    <location>
        <begin position="399"/>
        <end position="419"/>
    </location>
</feature>
<feature type="transmembrane region" description="Helical" evidence="7">
    <location>
        <begin position="183"/>
        <end position="205"/>
    </location>
</feature>
<dbReference type="InterPro" id="IPR032818">
    <property type="entry name" value="DedA-like"/>
</dbReference>
<dbReference type="InterPro" id="IPR036938">
    <property type="entry name" value="PAP2/HPO_sf"/>
</dbReference>
<feature type="transmembrane region" description="Helical" evidence="7">
    <location>
        <begin position="329"/>
        <end position="349"/>
    </location>
</feature>
<feature type="transmembrane region" description="Helical" evidence="7">
    <location>
        <begin position="295"/>
        <end position="322"/>
    </location>
</feature>
<dbReference type="AlphaFoldDB" id="A0A378LR50"/>
<dbReference type="Pfam" id="PF14067">
    <property type="entry name" value="LssY_C"/>
    <property type="match status" value="1"/>
</dbReference>
<dbReference type="CDD" id="cd03392">
    <property type="entry name" value="PAP2_like_2"/>
    <property type="match status" value="1"/>
</dbReference>
<feature type="transmembrane region" description="Helical" evidence="7">
    <location>
        <begin position="456"/>
        <end position="477"/>
    </location>
</feature>
<keyword evidence="5 7" id="KW-1133">Transmembrane helix</keyword>
<feature type="transmembrane region" description="Helical" evidence="7">
    <location>
        <begin position="146"/>
        <end position="171"/>
    </location>
</feature>